<dbReference type="AlphaFoldDB" id="A0A168FA87"/>
<proteinExistence type="predicted"/>
<reference evidence="1 2" key="1">
    <citation type="submission" date="2016-03" db="EMBL/GenBank/DDBJ databases">
        <title>Draft genome sequence of Paenibacillus glacialis DSM 22343.</title>
        <authorList>
            <person name="Shin S.-K."/>
            <person name="Yi H."/>
        </authorList>
    </citation>
    <scope>NUCLEOTIDE SEQUENCE [LARGE SCALE GENOMIC DNA]</scope>
    <source>
        <strain evidence="1 2">DSM 22343</strain>
    </source>
</reference>
<dbReference type="STRING" id="494026.PGLA_21525"/>
<dbReference type="EMBL" id="LVJH01000058">
    <property type="protein sequence ID" value="OAB36006.1"/>
    <property type="molecule type" value="Genomic_DNA"/>
</dbReference>
<organism evidence="1 2">
    <name type="scientific">Paenibacillus glacialis</name>
    <dbReference type="NCBI Taxonomy" id="494026"/>
    <lineage>
        <taxon>Bacteria</taxon>
        <taxon>Bacillati</taxon>
        <taxon>Bacillota</taxon>
        <taxon>Bacilli</taxon>
        <taxon>Bacillales</taxon>
        <taxon>Paenibacillaceae</taxon>
        <taxon>Paenibacillus</taxon>
    </lineage>
</organism>
<protein>
    <recommendedName>
        <fullName evidence="3">Formylmethanofuran dehydrogenase subunit E domain-containing protein</fullName>
    </recommendedName>
</protein>
<comment type="caution">
    <text evidence="1">The sequence shown here is derived from an EMBL/GenBank/DDBJ whole genome shotgun (WGS) entry which is preliminary data.</text>
</comment>
<gene>
    <name evidence="1" type="ORF">PGLA_21525</name>
</gene>
<evidence type="ECO:0000313" key="1">
    <source>
        <dbReference type="EMBL" id="OAB36006.1"/>
    </source>
</evidence>
<dbReference type="RefSeq" id="WP_068536918.1">
    <property type="nucleotide sequence ID" value="NZ_LVJH01000058.1"/>
</dbReference>
<evidence type="ECO:0008006" key="3">
    <source>
        <dbReference type="Google" id="ProtNLM"/>
    </source>
</evidence>
<dbReference type="OrthoDB" id="1680380at2"/>
<keyword evidence="2" id="KW-1185">Reference proteome</keyword>
<sequence>MSVIHIRDRQDMLEISFEDICKYHGGVALMAVAVGFRSLQVAFEELFGNEIPERKSISIFSGHGGPGFRDAFEYVTRAVTRGAYHVDTAYPVGQYDPFRPQSYAFVISSEAGASVEITLNDHFLPMAFYEYLKKGREETMTEADINIFKVLKQSLAEEALATPLEELFTIRRIQ</sequence>
<accession>A0A168FA87</accession>
<dbReference type="Proteomes" id="UP000076967">
    <property type="component" value="Unassembled WGS sequence"/>
</dbReference>
<name>A0A168FA87_9BACL</name>
<evidence type="ECO:0000313" key="2">
    <source>
        <dbReference type="Proteomes" id="UP000076967"/>
    </source>
</evidence>